<gene>
    <name evidence="4" type="ORF">POM88_018012</name>
</gene>
<dbReference type="GO" id="GO:0080030">
    <property type="term" value="F:methyl indole-3-acetate esterase activity"/>
    <property type="evidence" value="ECO:0007669"/>
    <property type="project" value="TreeGrafter"/>
</dbReference>
<sequence length="392" mass="43278">MGNSLTCFGCKAHGQKASKWSQNPLSLIESSGQRSNTALRSLSSSSSSSSAAVKKQVIDDDLIQQHALAAVMLLRQHQQNGSVPRFDRSNSVQYPFSSSKKQNKLPRSSSRPVSLDLSQNQLNKNEDMKMEDLETKHFVLVHGGGYGAWCWYKSMALLRDAGFDVDAVDLTGSGVEATDSNTITCFSQYVKPLVDFLDNIRQGQKVILVGHDFGGVCVSYVMEMFPSKVSKAIYIAAAMLTGGKSTLATYQEQPSSILMQQAQNFIYANGKDNPPTSIFLDKTLLTDLLYNRSPSRDCILASVSMRPMAFAPIMHNLSLSEANYGSIHRFYIKTDEDFAVPATLQDFMIDSNPPKDVFFVKGSDHSPFFSKPQALHKILVEISKLPSKPNNF</sequence>
<dbReference type="GO" id="GO:0080032">
    <property type="term" value="F:methyl jasmonate esterase activity"/>
    <property type="evidence" value="ECO:0007669"/>
    <property type="project" value="TreeGrafter"/>
</dbReference>
<evidence type="ECO:0000313" key="4">
    <source>
        <dbReference type="EMBL" id="KAK1389834.1"/>
    </source>
</evidence>
<reference evidence="4" key="2">
    <citation type="submission" date="2023-05" db="EMBL/GenBank/DDBJ databases">
        <authorList>
            <person name="Schelkunov M.I."/>
        </authorList>
    </citation>
    <scope>NUCLEOTIDE SEQUENCE</scope>
    <source>
        <strain evidence="4">Hsosn_3</strain>
        <tissue evidence="4">Leaf</tissue>
    </source>
</reference>
<dbReference type="GO" id="GO:0009696">
    <property type="term" value="P:salicylic acid metabolic process"/>
    <property type="evidence" value="ECO:0007669"/>
    <property type="project" value="TreeGrafter"/>
</dbReference>
<dbReference type="Proteomes" id="UP001237642">
    <property type="component" value="Unassembled WGS sequence"/>
</dbReference>
<reference evidence="4" key="1">
    <citation type="submission" date="2023-02" db="EMBL/GenBank/DDBJ databases">
        <title>Genome of toxic invasive species Heracleum sosnowskyi carries increased number of genes despite the absence of recent whole-genome duplications.</title>
        <authorList>
            <person name="Schelkunov M."/>
            <person name="Shtratnikova V."/>
            <person name="Makarenko M."/>
            <person name="Klepikova A."/>
            <person name="Omelchenko D."/>
            <person name="Novikova G."/>
            <person name="Obukhova E."/>
            <person name="Bogdanov V."/>
            <person name="Penin A."/>
            <person name="Logacheva M."/>
        </authorList>
    </citation>
    <scope>NUCLEOTIDE SEQUENCE</scope>
    <source>
        <strain evidence="4">Hsosn_3</strain>
        <tissue evidence="4">Leaf</tissue>
    </source>
</reference>
<dbReference type="FunFam" id="3.40.50.1820:FF:000025">
    <property type="entry name" value="putative methylesterase 11, chloroplastic"/>
    <property type="match status" value="1"/>
</dbReference>
<keyword evidence="5" id="KW-1185">Reference proteome</keyword>
<dbReference type="Pfam" id="PF12697">
    <property type="entry name" value="Abhydrolase_6"/>
    <property type="match status" value="1"/>
</dbReference>
<evidence type="ECO:0000313" key="5">
    <source>
        <dbReference type="Proteomes" id="UP001237642"/>
    </source>
</evidence>
<feature type="region of interest" description="Disordered" evidence="2">
    <location>
        <begin position="82"/>
        <end position="119"/>
    </location>
</feature>
<evidence type="ECO:0000259" key="3">
    <source>
        <dbReference type="Pfam" id="PF12697"/>
    </source>
</evidence>
<dbReference type="GO" id="GO:0080031">
    <property type="term" value="F:methyl salicylate esterase activity"/>
    <property type="evidence" value="ECO:0007669"/>
    <property type="project" value="TreeGrafter"/>
</dbReference>
<dbReference type="EMBL" id="JAUIZM010000004">
    <property type="protein sequence ID" value="KAK1389834.1"/>
    <property type="molecule type" value="Genomic_DNA"/>
</dbReference>
<dbReference type="PANTHER" id="PTHR10992:SF872">
    <property type="entry name" value="METHYLESTERASE 11, CHLOROPLASTIC-RELATED"/>
    <property type="match status" value="1"/>
</dbReference>
<accession>A0AAD8IRK5</accession>
<protein>
    <submittedName>
        <fullName evidence="4">Methylesterase 11, chloroplastic</fullName>
    </submittedName>
</protein>
<dbReference type="SUPFAM" id="SSF53474">
    <property type="entry name" value="alpha/beta-Hydrolases"/>
    <property type="match status" value="1"/>
</dbReference>
<dbReference type="InterPro" id="IPR000073">
    <property type="entry name" value="AB_hydrolase_1"/>
</dbReference>
<proteinExistence type="predicted"/>
<evidence type="ECO:0000256" key="2">
    <source>
        <dbReference type="SAM" id="MobiDB-lite"/>
    </source>
</evidence>
<name>A0AAD8IRK5_9APIA</name>
<dbReference type="AlphaFoldDB" id="A0AAD8IRK5"/>
<dbReference type="InterPro" id="IPR045889">
    <property type="entry name" value="MES/HNL"/>
</dbReference>
<dbReference type="InterPro" id="IPR029058">
    <property type="entry name" value="AB_hydrolase_fold"/>
</dbReference>
<evidence type="ECO:0000256" key="1">
    <source>
        <dbReference type="ARBA" id="ARBA00022801"/>
    </source>
</evidence>
<feature type="domain" description="AB hydrolase-1" evidence="3">
    <location>
        <begin position="138"/>
        <end position="375"/>
    </location>
</feature>
<feature type="compositionally biased region" description="Polar residues" evidence="2">
    <location>
        <begin position="89"/>
        <end position="119"/>
    </location>
</feature>
<dbReference type="Gene3D" id="3.40.50.1820">
    <property type="entry name" value="alpha/beta hydrolase"/>
    <property type="match status" value="1"/>
</dbReference>
<organism evidence="4 5">
    <name type="scientific">Heracleum sosnowskyi</name>
    <dbReference type="NCBI Taxonomy" id="360622"/>
    <lineage>
        <taxon>Eukaryota</taxon>
        <taxon>Viridiplantae</taxon>
        <taxon>Streptophyta</taxon>
        <taxon>Embryophyta</taxon>
        <taxon>Tracheophyta</taxon>
        <taxon>Spermatophyta</taxon>
        <taxon>Magnoliopsida</taxon>
        <taxon>eudicotyledons</taxon>
        <taxon>Gunneridae</taxon>
        <taxon>Pentapetalae</taxon>
        <taxon>asterids</taxon>
        <taxon>campanulids</taxon>
        <taxon>Apiales</taxon>
        <taxon>Apiaceae</taxon>
        <taxon>Apioideae</taxon>
        <taxon>apioid superclade</taxon>
        <taxon>Tordylieae</taxon>
        <taxon>Tordyliinae</taxon>
        <taxon>Heracleum</taxon>
    </lineage>
</organism>
<keyword evidence="1" id="KW-0378">Hydrolase</keyword>
<dbReference type="PANTHER" id="PTHR10992">
    <property type="entry name" value="METHYLESTERASE FAMILY MEMBER"/>
    <property type="match status" value="1"/>
</dbReference>
<comment type="caution">
    <text evidence="4">The sequence shown here is derived from an EMBL/GenBank/DDBJ whole genome shotgun (WGS) entry which is preliminary data.</text>
</comment>
<dbReference type="GO" id="GO:0009694">
    <property type="term" value="P:jasmonic acid metabolic process"/>
    <property type="evidence" value="ECO:0007669"/>
    <property type="project" value="TreeGrafter"/>
</dbReference>